<feature type="transmembrane region" description="Helical" evidence="5">
    <location>
        <begin position="351"/>
        <end position="384"/>
    </location>
</feature>
<accession>A0A498PRB1</accession>
<keyword evidence="4 5" id="KW-0472">Membrane</keyword>
<dbReference type="InterPro" id="IPR052952">
    <property type="entry name" value="MFS-Transporter"/>
</dbReference>
<evidence type="ECO:0000256" key="5">
    <source>
        <dbReference type="SAM" id="Phobius"/>
    </source>
</evidence>
<dbReference type="GO" id="GO:0022857">
    <property type="term" value="F:transmembrane transporter activity"/>
    <property type="evidence" value="ECO:0007669"/>
    <property type="project" value="InterPro"/>
</dbReference>
<evidence type="ECO:0000256" key="2">
    <source>
        <dbReference type="ARBA" id="ARBA00022692"/>
    </source>
</evidence>
<protein>
    <submittedName>
        <fullName evidence="7">Putative MFS-type transporter</fullName>
    </submittedName>
</protein>
<feature type="transmembrane region" description="Helical" evidence="5">
    <location>
        <begin position="305"/>
        <end position="330"/>
    </location>
</feature>
<feature type="transmembrane region" description="Helical" evidence="5">
    <location>
        <begin position="170"/>
        <end position="190"/>
    </location>
</feature>
<dbReference type="Proteomes" id="UP000273307">
    <property type="component" value="Unassembled WGS sequence"/>
</dbReference>
<dbReference type="Gene3D" id="1.20.1250.20">
    <property type="entry name" value="MFS general substrate transporter like domains"/>
    <property type="match status" value="2"/>
</dbReference>
<reference evidence="7 8" key="1">
    <citation type="submission" date="2018-09" db="EMBL/GenBank/DDBJ databases">
        <authorList>
            <person name="Tagini F."/>
        </authorList>
    </citation>
    <scope>NUCLEOTIDE SEQUENCE [LARGE SCALE GENOMIC DNA]</scope>
    <source>
        <strain evidence="7 8">MK136</strain>
    </source>
</reference>
<dbReference type="PROSITE" id="PS50850">
    <property type="entry name" value="MFS"/>
    <property type="match status" value="1"/>
</dbReference>
<feature type="transmembrane region" description="Helical" evidence="5">
    <location>
        <begin position="247"/>
        <end position="269"/>
    </location>
</feature>
<keyword evidence="3 5" id="KW-1133">Transmembrane helix</keyword>
<dbReference type="AlphaFoldDB" id="A0A498PRB1"/>
<evidence type="ECO:0000256" key="1">
    <source>
        <dbReference type="ARBA" id="ARBA00004651"/>
    </source>
</evidence>
<proteinExistence type="predicted"/>
<gene>
    <name evidence="7" type="ORF">LAUMK136_00583</name>
</gene>
<dbReference type="RefSeq" id="WP_168990659.1">
    <property type="nucleotide sequence ID" value="NZ_UPHP01000013.1"/>
</dbReference>
<feature type="transmembrane region" description="Helical" evidence="5">
    <location>
        <begin position="24"/>
        <end position="44"/>
    </location>
</feature>
<evidence type="ECO:0000256" key="3">
    <source>
        <dbReference type="ARBA" id="ARBA00022989"/>
    </source>
</evidence>
<dbReference type="EMBL" id="UPHP01000013">
    <property type="protein sequence ID" value="VBA34087.1"/>
    <property type="molecule type" value="Genomic_DNA"/>
</dbReference>
<dbReference type="InterPro" id="IPR020846">
    <property type="entry name" value="MFS_dom"/>
</dbReference>
<keyword evidence="8" id="KW-1185">Reference proteome</keyword>
<evidence type="ECO:0000256" key="4">
    <source>
        <dbReference type="ARBA" id="ARBA00023136"/>
    </source>
</evidence>
<feature type="transmembrane region" description="Helical" evidence="5">
    <location>
        <begin position="83"/>
        <end position="101"/>
    </location>
</feature>
<organism evidence="7 8">
    <name type="scientific">Mycobacterium attenuatum</name>
    <dbReference type="NCBI Taxonomy" id="2341086"/>
    <lineage>
        <taxon>Bacteria</taxon>
        <taxon>Bacillati</taxon>
        <taxon>Actinomycetota</taxon>
        <taxon>Actinomycetes</taxon>
        <taxon>Mycobacteriales</taxon>
        <taxon>Mycobacteriaceae</taxon>
        <taxon>Mycobacterium</taxon>
    </lineage>
</organism>
<feature type="transmembrane region" description="Helical" evidence="5">
    <location>
        <begin position="50"/>
        <end position="71"/>
    </location>
</feature>
<feature type="domain" description="Major facilitator superfamily (MFS) profile" evidence="6">
    <location>
        <begin position="18"/>
        <end position="395"/>
    </location>
</feature>
<dbReference type="GO" id="GO:0005886">
    <property type="term" value="C:plasma membrane"/>
    <property type="evidence" value="ECO:0007669"/>
    <property type="project" value="UniProtKB-SubCell"/>
</dbReference>
<feature type="transmembrane region" description="Helical" evidence="5">
    <location>
        <begin position="220"/>
        <end position="241"/>
    </location>
</feature>
<dbReference type="InterPro" id="IPR011701">
    <property type="entry name" value="MFS"/>
</dbReference>
<keyword evidence="2 5" id="KW-0812">Transmembrane</keyword>
<dbReference type="InterPro" id="IPR036259">
    <property type="entry name" value="MFS_trans_sf"/>
</dbReference>
<dbReference type="PANTHER" id="PTHR23527">
    <property type="entry name" value="BLL3282 PROTEIN"/>
    <property type="match status" value="1"/>
</dbReference>
<name>A0A498PRB1_9MYCO</name>
<dbReference type="SUPFAM" id="SSF103473">
    <property type="entry name" value="MFS general substrate transporter"/>
    <property type="match status" value="1"/>
</dbReference>
<evidence type="ECO:0000313" key="7">
    <source>
        <dbReference type="EMBL" id="VBA34087.1"/>
    </source>
</evidence>
<evidence type="ECO:0000259" key="6">
    <source>
        <dbReference type="PROSITE" id="PS50850"/>
    </source>
</evidence>
<comment type="subcellular location">
    <subcellularLocation>
        <location evidence="1">Cell membrane</location>
        <topology evidence="1">Multi-pass membrane protein</topology>
    </subcellularLocation>
</comment>
<evidence type="ECO:0000313" key="8">
    <source>
        <dbReference type="Proteomes" id="UP000273307"/>
    </source>
</evidence>
<sequence length="402" mass="42183">MTTDEATRAVSTARRWSMLAISQTATLTANVFINGVAFLIPALANRGANLAQAALLASMPSFGMMLTLIAWGHLLDRVGERIVLTFGLALTAAAGVAAAAVHSMVVVGILLVLGGMAAASCISASGRLVTGWFPQHRRAVAMGIRQTAQPLGIAVAALVIPELAKRNFSVALLFPAALCALAAMASALAVHDPPRDDRPGVDFREVADLYRKTALWRIHFASALLMVPQPVVLTFMLVWFIQERRLSVAGAGALVATSQLLGALARIAAGRWSDRVGSRMRPVRTIAVVTTGVMVALAITDQLDWAIALAVMVVAAAITGDSGLPFTVIPEIAGPFWSGWALGKQNTFERLVVAVAPPVFAVVIMTAGYPLAFALCGLFPLVALPLVPVHTPPEHGTRGQVS</sequence>
<feature type="transmembrane region" description="Helical" evidence="5">
    <location>
        <begin position="107"/>
        <end position="126"/>
    </location>
</feature>
<dbReference type="Pfam" id="PF07690">
    <property type="entry name" value="MFS_1"/>
    <property type="match status" value="1"/>
</dbReference>
<dbReference type="PANTHER" id="PTHR23527:SF1">
    <property type="entry name" value="BLL3282 PROTEIN"/>
    <property type="match status" value="1"/>
</dbReference>
<feature type="transmembrane region" description="Helical" evidence="5">
    <location>
        <begin position="281"/>
        <end position="299"/>
    </location>
</feature>